<dbReference type="InterPro" id="IPR031312">
    <property type="entry name" value="Na/sul_symport_CS"/>
</dbReference>
<evidence type="ECO:0000313" key="10">
    <source>
        <dbReference type="Proteomes" id="UP001217500"/>
    </source>
</evidence>
<feature type="transmembrane region" description="Helical" evidence="7">
    <location>
        <begin position="52"/>
        <end position="72"/>
    </location>
</feature>
<dbReference type="GO" id="GO:0005886">
    <property type="term" value="C:plasma membrane"/>
    <property type="evidence" value="ECO:0007669"/>
    <property type="project" value="TreeGrafter"/>
</dbReference>
<sequence length="591" mass="63027">MELFGPYIAMGVVALMFYLFTREKHPPEMVALGGVTIFLLTGILKTEDLLKALSNSAPITIAAMFVLSAALVRTGFLTRFTHLLKVTGKRHPWALMPLLLIPTMAASAFVNNTPLVMVMIPVVMSVARDLGKAASKYLIPLSYAAILGGTCTMIGTSTNILVDGVARAQGLEPFGLFEISILGIVIAAAGMIYMALIGVHLLPDRSSLAEMVTGGQKQRYLTDALINEGSPLVGKTIKEVTQFKSRGITIVDVIRDDRSRRGHLADIVLQPQDRIVLKSGIAEVLSLKEESDVSLGAPSGLSAVTERAAIVYEALVAPHSPLIGHPLRDQRLRRRYGIYVVAIHRHGENLGTMIADVAPKAGDTLLIEGSIEDIRRFGEEMNLINLSETTERAYRRSRAPLAAAIMAGVVTLAAFDVMPIAGLAVIGMVAVLFTGCLDPDEAFEAIDGRLLTLIMAMLAVGAGLDATGAVEMMVNSVVPFLTDLPPYVLLAAVYIVASGLTEIVTNNAVAVILTPIAISLAIKLGLDPRSFVVVVMFGASASFATPIGYQTNTLVYSAGGYRFTDFMKAGSPLNILCGIVTVAVVPFLWPL</sequence>
<keyword evidence="3 7" id="KW-0812">Transmembrane</keyword>
<evidence type="ECO:0000256" key="2">
    <source>
        <dbReference type="ARBA" id="ARBA00022448"/>
    </source>
</evidence>
<keyword evidence="5 7" id="KW-1133">Transmembrane helix</keyword>
<name>A0AAF0BN26_9PROT</name>
<dbReference type="AlphaFoldDB" id="A0AAF0BN26"/>
<keyword evidence="2" id="KW-0813">Transport</keyword>
<evidence type="ECO:0000256" key="1">
    <source>
        <dbReference type="ARBA" id="ARBA00004141"/>
    </source>
</evidence>
<dbReference type="PANTHER" id="PTHR43652">
    <property type="entry name" value="BASIC AMINO ACID ANTIPORTER YFCC-RELATED"/>
    <property type="match status" value="1"/>
</dbReference>
<gene>
    <name evidence="9" type="ORF">PH603_06365</name>
</gene>
<dbReference type="PANTHER" id="PTHR43652:SF2">
    <property type="entry name" value="BASIC AMINO ACID ANTIPORTER YFCC-RELATED"/>
    <property type="match status" value="1"/>
</dbReference>
<dbReference type="Proteomes" id="UP001217500">
    <property type="component" value="Chromosome"/>
</dbReference>
<keyword evidence="6 7" id="KW-0472">Membrane</keyword>
<feature type="transmembrane region" description="Helical" evidence="7">
    <location>
        <begin position="93"/>
        <end position="109"/>
    </location>
</feature>
<feature type="transmembrane region" description="Helical" evidence="7">
    <location>
        <begin position="450"/>
        <end position="470"/>
    </location>
</feature>
<dbReference type="KEGG" id="gso:PH603_06365"/>
<feature type="domain" description="RCK C-terminal" evidence="8">
    <location>
        <begin position="299"/>
        <end position="383"/>
    </location>
</feature>
<dbReference type="PROSITE" id="PS51202">
    <property type="entry name" value="RCK_C"/>
    <property type="match status" value="2"/>
</dbReference>
<dbReference type="InterPro" id="IPR006037">
    <property type="entry name" value="RCK_C"/>
</dbReference>
<dbReference type="SUPFAM" id="SSF116726">
    <property type="entry name" value="TrkA C-terminal domain-like"/>
    <property type="match status" value="2"/>
</dbReference>
<evidence type="ECO:0000256" key="3">
    <source>
        <dbReference type="ARBA" id="ARBA00022692"/>
    </source>
</evidence>
<evidence type="ECO:0000313" key="9">
    <source>
        <dbReference type="EMBL" id="WCL55381.1"/>
    </source>
</evidence>
<dbReference type="InterPro" id="IPR051679">
    <property type="entry name" value="DASS-Related_Transporters"/>
</dbReference>
<reference evidence="9" key="1">
    <citation type="submission" date="2023-01" db="EMBL/GenBank/DDBJ databases">
        <title>The genome sequence of Kordiimonadaceae bacterium 6D33.</title>
        <authorList>
            <person name="Liu Y."/>
        </authorList>
    </citation>
    <scope>NUCLEOTIDE SEQUENCE</scope>
    <source>
        <strain evidence="9">6D33</strain>
    </source>
</reference>
<evidence type="ECO:0000256" key="6">
    <source>
        <dbReference type="ARBA" id="ARBA00023136"/>
    </source>
</evidence>
<feature type="transmembrane region" description="Helical" evidence="7">
    <location>
        <begin position="6"/>
        <end position="22"/>
    </location>
</feature>
<dbReference type="Pfam" id="PF03600">
    <property type="entry name" value="CitMHS"/>
    <property type="match status" value="1"/>
</dbReference>
<accession>A0AAF0BN26</accession>
<dbReference type="PROSITE" id="PS01271">
    <property type="entry name" value="NA_SULFATE"/>
    <property type="match status" value="1"/>
</dbReference>
<dbReference type="GO" id="GO:0006813">
    <property type="term" value="P:potassium ion transport"/>
    <property type="evidence" value="ECO:0007669"/>
    <property type="project" value="InterPro"/>
</dbReference>
<feature type="transmembrane region" description="Helical" evidence="7">
    <location>
        <begin position="569"/>
        <end position="589"/>
    </location>
</feature>
<dbReference type="RefSeq" id="WP_289505188.1">
    <property type="nucleotide sequence ID" value="NZ_CP116805.1"/>
</dbReference>
<dbReference type="Gene3D" id="3.30.70.1450">
    <property type="entry name" value="Regulator of K+ conductance, C-terminal domain"/>
    <property type="match status" value="2"/>
</dbReference>
<protein>
    <submittedName>
        <fullName evidence="9">SLC13 family permease</fullName>
    </submittedName>
</protein>
<evidence type="ECO:0000256" key="7">
    <source>
        <dbReference type="SAM" id="Phobius"/>
    </source>
</evidence>
<evidence type="ECO:0000256" key="5">
    <source>
        <dbReference type="ARBA" id="ARBA00022989"/>
    </source>
</evidence>
<evidence type="ECO:0000259" key="8">
    <source>
        <dbReference type="PROSITE" id="PS51202"/>
    </source>
</evidence>
<keyword evidence="4" id="KW-0677">Repeat</keyword>
<dbReference type="InterPro" id="IPR004680">
    <property type="entry name" value="Cit_transptr-like_dom"/>
</dbReference>
<organism evidence="9 10">
    <name type="scientific">Gimibacter soli</name>
    <dbReference type="NCBI Taxonomy" id="3024400"/>
    <lineage>
        <taxon>Bacteria</taxon>
        <taxon>Pseudomonadati</taxon>
        <taxon>Pseudomonadota</taxon>
        <taxon>Alphaproteobacteria</taxon>
        <taxon>Kordiimonadales</taxon>
        <taxon>Temperatibacteraceae</taxon>
        <taxon>Gimibacter</taxon>
    </lineage>
</organism>
<comment type="subcellular location">
    <subcellularLocation>
        <location evidence="1">Membrane</location>
        <topology evidence="1">Multi-pass membrane protein</topology>
    </subcellularLocation>
</comment>
<dbReference type="GO" id="GO:0008324">
    <property type="term" value="F:monoatomic cation transmembrane transporter activity"/>
    <property type="evidence" value="ECO:0007669"/>
    <property type="project" value="InterPro"/>
</dbReference>
<feature type="transmembrane region" description="Helical" evidence="7">
    <location>
        <begin position="29"/>
        <end position="46"/>
    </location>
</feature>
<feature type="transmembrane region" description="Helical" evidence="7">
    <location>
        <begin position="531"/>
        <end position="549"/>
    </location>
</feature>
<dbReference type="InterPro" id="IPR036721">
    <property type="entry name" value="RCK_C_sf"/>
</dbReference>
<evidence type="ECO:0000256" key="4">
    <source>
        <dbReference type="ARBA" id="ARBA00022737"/>
    </source>
</evidence>
<feature type="transmembrane region" description="Helical" evidence="7">
    <location>
        <begin position="174"/>
        <end position="202"/>
    </location>
</feature>
<dbReference type="Pfam" id="PF02080">
    <property type="entry name" value="TrkA_C"/>
    <property type="match status" value="2"/>
</dbReference>
<feature type="domain" description="RCK C-terminal" evidence="8">
    <location>
        <begin position="209"/>
        <end position="293"/>
    </location>
</feature>
<feature type="transmembrane region" description="Helical" evidence="7">
    <location>
        <begin position="401"/>
        <end position="430"/>
    </location>
</feature>
<dbReference type="EMBL" id="CP116805">
    <property type="protein sequence ID" value="WCL55381.1"/>
    <property type="molecule type" value="Genomic_DNA"/>
</dbReference>
<feature type="transmembrane region" description="Helical" evidence="7">
    <location>
        <begin position="143"/>
        <end position="162"/>
    </location>
</feature>
<proteinExistence type="predicted"/>
<keyword evidence="10" id="KW-1185">Reference proteome</keyword>